<dbReference type="EMBL" id="LT669839">
    <property type="protein sequence ID" value="SHD76684.1"/>
    <property type="molecule type" value="Genomic_DNA"/>
</dbReference>
<sequence length="169" mass="19373">MKLKDIAHIRTGDKGNLVNIAVIAYKEEDYKTIKEHITVEVVKDYDGVDRLFFFADILESNWKVGTAISAHHAIGVVVEFIMDLLIVRIIILVIFISITLYIFNSITKPIARTVQIFGDIANLDLSKTIDEKELKRKDELGQMYNSFKNTIGNLKVFMKEMENTIQINH</sequence>
<reference evidence="3 4" key="1">
    <citation type="submission" date="2016-11" db="EMBL/GenBank/DDBJ databases">
        <authorList>
            <person name="Manzoor S."/>
        </authorList>
    </citation>
    <scope>NUCLEOTIDE SEQUENCE [LARGE SCALE GENOMIC DNA]</scope>
    <source>
        <strain evidence="3">Clostridium ultunense strain Esp</strain>
    </source>
</reference>
<dbReference type="PROSITE" id="PS50885">
    <property type="entry name" value="HAMP"/>
    <property type="match status" value="1"/>
</dbReference>
<accession>A0A1M4PMH1</accession>
<evidence type="ECO:0000313" key="3">
    <source>
        <dbReference type="EMBL" id="SHD76684.1"/>
    </source>
</evidence>
<evidence type="ECO:0000259" key="2">
    <source>
        <dbReference type="PROSITE" id="PS50885"/>
    </source>
</evidence>
<keyword evidence="1" id="KW-0472">Membrane</keyword>
<dbReference type="RefSeq" id="WP_025640838.1">
    <property type="nucleotide sequence ID" value="NZ_LT669839.1"/>
</dbReference>
<feature type="transmembrane region" description="Helical" evidence="1">
    <location>
        <begin position="85"/>
        <end position="103"/>
    </location>
</feature>
<name>A0A1M4PMH1_9FIRM</name>
<dbReference type="SUPFAM" id="SSF158472">
    <property type="entry name" value="HAMP domain-like"/>
    <property type="match status" value="1"/>
</dbReference>
<organism evidence="3 4">
    <name type="scientific">[Clostridium] ultunense Esp</name>
    <dbReference type="NCBI Taxonomy" id="1288971"/>
    <lineage>
        <taxon>Bacteria</taxon>
        <taxon>Bacillati</taxon>
        <taxon>Bacillota</taxon>
        <taxon>Tissierellia</taxon>
        <taxon>Tissierellales</taxon>
        <taxon>Tepidimicrobiaceae</taxon>
        <taxon>Schnuerera</taxon>
    </lineage>
</organism>
<dbReference type="GO" id="GO:0007165">
    <property type="term" value="P:signal transduction"/>
    <property type="evidence" value="ECO:0007669"/>
    <property type="project" value="InterPro"/>
</dbReference>
<feature type="domain" description="HAMP" evidence="2">
    <location>
        <begin position="104"/>
        <end position="159"/>
    </location>
</feature>
<dbReference type="GO" id="GO:0016020">
    <property type="term" value="C:membrane"/>
    <property type="evidence" value="ECO:0007669"/>
    <property type="project" value="InterPro"/>
</dbReference>
<dbReference type="Pfam" id="PF23544">
    <property type="entry name" value="AtuA_ferredoxin"/>
    <property type="match status" value="1"/>
</dbReference>
<keyword evidence="1" id="KW-0812">Transmembrane</keyword>
<dbReference type="Gene3D" id="6.10.340.10">
    <property type="match status" value="1"/>
</dbReference>
<dbReference type="InterPro" id="IPR056362">
    <property type="entry name" value="AtuA-like_ferredoxin_dom"/>
</dbReference>
<protein>
    <submittedName>
        <fullName evidence="3">Methyl-accepting chemotaxis sensory transducer with Cache sensor</fullName>
    </submittedName>
</protein>
<dbReference type="Proteomes" id="UP000245423">
    <property type="component" value="Chromosome 1"/>
</dbReference>
<gene>
    <name evidence="3" type="ORF">CUESP1_1312</name>
</gene>
<dbReference type="InterPro" id="IPR003660">
    <property type="entry name" value="HAMP_dom"/>
</dbReference>
<evidence type="ECO:0000313" key="4">
    <source>
        <dbReference type="Proteomes" id="UP000245423"/>
    </source>
</evidence>
<proteinExistence type="predicted"/>
<dbReference type="CDD" id="cd06225">
    <property type="entry name" value="HAMP"/>
    <property type="match status" value="1"/>
</dbReference>
<dbReference type="AlphaFoldDB" id="A0A1M4PMH1"/>
<keyword evidence="4" id="KW-1185">Reference proteome</keyword>
<dbReference type="OrthoDB" id="21390at2"/>
<dbReference type="SMART" id="SM00304">
    <property type="entry name" value="HAMP"/>
    <property type="match status" value="1"/>
</dbReference>
<keyword evidence="1" id="KW-1133">Transmembrane helix</keyword>
<evidence type="ECO:0000256" key="1">
    <source>
        <dbReference type="SAM" id="Phobius"/>
    </source>
</evidence>